<evidence type="ECO:0000313" key="2">
    <source>
        <dbReference type="EMBL" id="GGF11206.1"/>
    </source>
</evidence>
<proteinExistence type="predicted"/>
<dbReference type="Pfam" id="PF04965">
    <property type="entry name" value="GPW_gp25"/>
    <property type="match status" value="1"/>
</dbReference>
<comment type="caution">
    <text evidence="2">The sequence shown here is derived from an EMBL/GenBank/DDBJ whole genome shotgun (WGS) entry which is preliminary data.</text>
</comment>
<dbReference type="AlphaFoldDB" id="A0A8J3E2I3"/>
<dbReference type="SUPFAM" id="SSF160719">
    <property type="entry name" value="gpW/gp25-like"/>
    <property type="match status" value="1"/>
</dbReference>
<dbReference type="RefSeq" id="WP_189044384.1">
    <property type="nucleotide sequence ID" value="NZ_BMJQ01000003.1"/>
</dbReference>
<keyword evidence="3" id="KW-1185">Reference proteome</keyword>
<sequence length="176" mass="19728">MAELTQQERLQPSLLDRLIDMAPEEKQESRDQRVLSLRRLREGVLRDLAWLLNCTNLATVQDLDPYPHAADSVVNFGTPALGGLTASNFQQISGDMERRLRQVIATFEPRILKNTLKVRLLIDPDLMAHNAVVFEIEGELWAQPVSQRIYLRTEVDLELGSVKVIDANGANGARGA</sequence>
<protein>
    <recommendedName>
        <fullName evidence="1">IraD/Gp25-like domain-containing protein</fullName>
    </recommendedName>
</protein>
<dbReference type="InterPro" id="IPR053176">
    <property type="entry name" value="T6SS_TssE1-like"/>
</dbReference>
<dbReference type="EMBL" id="BMJQ01000003">
    <property type="protein sequence ID" value="GGF11206.1"/>
    <property type="molecule type" value="Genomic_DNA"/>
</dbReference>
<name>A0A8J3E2I3_9PROT</name>
<dbReference type="InterPro" id="IPR017737">
    <property type="entry name" value="TssE1-like"/>
</dbReference>
<feature type="domain" description="IraD/Gp25-like" evidence="1">
    <location>
        <begin position="39"/>
        <end position="144"/>
    </location>
</feature>
<dbReference type="InterPro" id="IPR007048">
    <property type="entry name" value="IraD/Gp25-like"/>
</dbReference>
<reference evidence="2" key="2">
    <citation type="submission" date="2020-09" db="EMBL/GenBank/DDBJ databases">
        <authorList>
            <person name="Sun Q."/>
            <person name="Zhou Y."/>
        </authorList>
    </citation>
    <scope>NUCLEOTIDE SEQUENCE</scope>
    <source>
        <strain evidence="2">CGMCC 1.15725</strain>
    </source>
</reference>
<dbReference type="PANTHER" id="PTHR38595:SF1">
    <property type="entry name" value="TYPE VI SECRETION SYSTEM COMPONENT TSSE1"/>
    <property type="match status" value="1"/>
</dbReference>
<evidence type="ECO:0000259" key="1">
    <source>
        <dbReference type="Pfam" id="PF04965"/>
    </source>
</evidence>
<organism evidence="2 3">
    <name type="scientific">Aliidongia dinghuensis</name>
    <dbReference type="NCBI Taxonomy" id="1867774"/>
    <lineage>
        <taxon>Bacteria</taxon>
        <taxon>Pseudomonadati</taxon>
        <taxon>Pseudomonadota</taxon>
        <taxon>Alphaproteobacteria</taxon>
        <taxon>Rhodospirillales</taxon>
        <taxon>Dongiaceae</taxon>
        <taxon>Aliidongia</taxon>
    </lineage>
</organism>
<reference evidence="2" key="1">
    <citation type="journal article" date="2014" name="Int. J. Syst. Evol. Microbiol.">
        <title>Complete genome sequence of Corynebacterium casei LMG S-19264T (=DSM 44701T), isolated from a smear-ripened cheese.</title>
        <authorList>
            <consortium name="US DOE Joint Genome Institute (JGI-PGF)"/>
            <person name="Walter F."/>
            <person name="Albersmeier A."/>
            <person name="Kalinowski J."/>
            <person name="Ruckert C."/>
        </authorList>
    </citation>
    <scope>NUCLEOTIDE SEQUENCE</scope>
    <source>
        <strain evidence="2">CGMCC 1.15725</strain>
    </source>
</reference>
<dbReference type="PANTHER" id="PTHR38595">
    <property type="entry name" value="CYTOPLASMIC PROTEIN-RELATED"/>
    <property type="match status" value="1"/>
</dbReference>
<gene>
    <name evidence="2" type="ORF">GCM10011611_16070</name>
</gene>
<dbReference type="Proteomes" id="UP000646365">
    <property type="component" value="Unassembled WGS sequence"/>
</dbReference>
<dbReference type="NCBIfam" id="TIGR03357">
    <property type="entry name" value="VI_zyme"/>
    <property type="match status" value="1"/>
</dbReference>
<accession>A0A8J3E2I3</accession>
<evidence type="ECO:0000313" key="3">
    <source>
        <dbReference type="Proteomes" id="UP000646365"/>
    </source>
</evidence>